<evidence type="ECO:0000313" key="1">
    <source>
        <dbReference type="EMBL" id="KAK7480742.1"/>
    </source>
</evidence>
<dbReference type="Proteomes" id="UP001519460">
    <property type="component" value="Unassembled WGS sequence"/>
</dbReference>
<dbReference type="InterPro" id="IPR001370">
    <property type="entry name" value="BIR_rpt"/>
</dbReference>
<gene>
    <name evidence="1" type="ORF">BaRGS_00028003</name>
</gene>
<dbReference type="SUPFAM" id="SSF57924">
    <property type="entry name" value="Inhibitor of apoptosis (IAP) repeat"/>
    <property type="match status" value="1"/>
</dbReference>
<dbReference type="Gene3D" id="1.10.1170.10">
    <property type="entry name" value="Inhibitor Of Apoptosis Protein (2mihbC-IAP-1), Chain A"/>
    <property type="match status" value="1"/>
</dbReference>
<dbReference type="Pfam" id="PF00653">
    <property type="entry name" value="BIR"/>
    <property type="match status" value="1"/>
</dbReference>
<proteinExistence type="predicted"/>
<comment type="caution">
    <text evidence="1">The sequence shown here is derived from an EMBL/GenBank/DDBJ whole genome shotgun (WGS) entry which is preliminary data.</text>
</comment>
<dbReference type="AlphaFoldDB" id="A0ABD0K0A4"/>
<organism evidence="1 2">
    <name type="scientific">Batillaria attramentaria</name>
    <dbReference type="NCBI Taxonomy" id="370345"/>
    <lineage>
        <taxon>Eukaryota</taxon>
        <taxon>Metazoa</taxon>
        <taxon>Spiralia</taxon>
        <taxon>Lophotrochozoa</taxon>
        <taxon>Mollusca</taxon>
        <taxon>Gastropoda</taxon>
        <taxon>Caenogastropoda</taxon>
        <taxon>Sorbeoconcha</taxon>
        <taxon>Cerithioidea</taxon>
        <taxon>Batillariidae</taxon>
        <taxon>Batillaria</taxon>
    </lineage>
</organism>
<dbReference type="EMBL" id="JACVVK020000275">
    <property type="protein sequence ID" value="KAK7480742.1"/>
    <property type="molecule type" value="Genomic_DNA"/>
</dbReference>
<reference evidence="1 2" key="1">
    <citation type="journal article" date="2023" name="Sci. Data">
        <title>Genome assembly of the Korean intertidal mud-creeper Batillaria attramentaria.</title>
        <authorList>
            <person name="Patra A.K."/>
            <person name="Ho P.T."/>
            <person name="Jun S."/>
            <person name="Lee S.J."/>
            <person name="Kim Y."/>
            <person name="Won Y.J."/>
        </authorList>
    </citation>
    <scope>NUCLEOTIDE SEQUENCE [LARGE SCALE GENOMIC DNA]</scope>
    <source>
        <strain evidence="1">Wonlab-2016</strain>
    </source>
</reference>
<dbReference type="PROSITE" id="PS50143">
    <property type="entry name" value="BIR_REPEAT_2"/>
    <property type="match status" value="1"/>
</dbReference>
<accession>A0ABD0K0A4</accession>
<protein>
    <submittedName>
        <fullName evidence="1">Uncharacterized protein</fullName>
    </submittedName>
</protein>
<sequence>MHDEDIWPMREEKERIASFCNYPSSTTLSTQDVLLRLAKCGYCYIAEAETVQCYYCRYTVQLGSEHCPHADDCNWRACNVPWGERAGRLSVEDLVKLMGVRLRL</sequence>
<name>A0ABD0K0A4_9CAEN</name>
<evidence type="ECO:0000313" key="2">
    <source>
        <dbReference type="Proteomes" id="UP001519460"/>
    </source>
</evidence>
<keyword evidence="2" id="KW-1185">Reference proteome</keyword>